<feature type="compositionally biased region" description="Acidic residues" evidence="3">
    <location>
        <begin position="180"/>
        <end position="205"/>
    </location>
</feature>
<dbReference type="PANTHER" id="PTHR10252:SF5">
    <property type="entry name" value="DR1-ASSOCIATED COREPRESSOR"/>
    <property type="match status" value="1"/>
</dbReference>
<accession>A0A9W8ZZC3</accession>
<comment type="caution">
    <text evidence="5">The sequence shown here is derived from an EMBL/GenBank/DDBJ whole genome shotgun (WGS) entry which is preliminary data.</text>
</comment>
<organism evidence="5 6">
    <name type="scientific">Lentinula lateritia</name>
    <dbReference type="NCBI Taxonomy" id="40482"/>
    <lineage>
        <taxon>Eukaryota</taxon>
        <taxon>Fungi</taxon>
        <taxon>Dikarya</taxon>
        <taxon>Basidiomycota</taxon>
        <taxon>Agaricomycotina</taxon>
        <taxon>Agaricomycetes</taxon>
        <taxon>Agaricomycetidae</taxon>
        <taxon>Agaricales</taxon>
        <taxon>Marasmiineae</taxon>
        <taxon>Omphalotaceae</taxon>
        <taxon>Lentinula</taxon>
    </lineage>
</organism>
<dbReference type="GO" id="GO:0016251">
    <property type="term" value="F:RNA polymerase II general transcription initiation factor activity"/>
    <property type="evidence" value="ECO:0007669"/>
    <property type="project" value="TreeGrafter"/>
</dbReference>
<dbReference type="InterPro" id="IPR050568">
    <property type="entry name" value="Transcr_DNA_Rep_Reg"/>
</dbReference>
<evidence type="ECO:0000256" key="2">
    <source>
        <dbReference type="ARBA" id="ARBA00023242"/>
    </source>
</evidence>
<dbReference type="InterPro" id="IPR009072">
    <property type="entry name" value="Histone-fold"/>
</dbReference>
<evidence type="ECO:0000256" key="1">
    <source>
        <dbReference type="ARBA" id="ARBA00004123"/>
    </source>
</evidence>
<evidence type="ECO:0000313" key="5">
    <source>
        <dbReference type="EMBL" id="KAJ4470324.1"/>
    </source>
</evidence>
<dbReference type="EMBL" id="JANVFS010000032">
    <property type="protein sequence ID" value="KAJ4470324.1"/>
    <property type="molecule type" value="Genomic_DNA"/>
</dbReference>
<name>A0A9W8ZZC3_9AGAR</name>
<evidence type="ECO:0000256" key="3">
    <source>
        <dbReference type="SAM" id="MobiDB-lite"/>
    </source>
</evidence>
<sequence>MKNKNKQTKFPVARIKKIMQKDDDVGKVAQATPIVICEFEQDVRLFHIINVITMFAAKALEMFLALIVEKAGEVTLERGSKKVEAYHLKHAVETIDTFDFLREIVEGVPDPSAGGTIDLDALNAENASKKKRSKGKKAASANGEDGAPAPKKRKKKVKSEEVTEKKANGRGEDAVMAEAGEAEPNEEEENEERAQMTDEDEDEDDQWKNDKPYLPSR</sequence>
<dbReference type="GO" id="GO:0046982">
    <property type="term" value="F:protein heterodimerization activity"/>
    <property type="evidence" value="ECO:0007669"/>
    <property type="project" value="InterPro"/>
</dbReference>
<feature type="domain" description="Transcription factor CBF/NF-Y/archaeal histone" evidence="4">
    <location>
        <begin position="9"/>
        <end position="38"/>
    </location>
</feature>
<protein>
    <recommendedName>
        <fullName evidence="4">Transcription factor CBF/NF-Y/archaeal histone domain-containing protein</fullName>
    </recommendedName>
</protein>
<evidence type="ECO:0000313" key="6">
    <source>
        <dbReference type="Proteomes" id="UP001150238"/>
    </source>
</evidence>
<reference evidence="5" key="1">
    <citation type="submission" date="2022-08" db="EMBL/GenBank/DDBJ databases">
        <authorList>
            <consortium name="DOE Joint Genome Institute"/>
            <person name="Min B."/>
            <person name="Riley R."/>
            <person name="Sierra-Patev S."/>
            <person name="Naranjo-Ortiz M."/>
            <person name="Looney B."/>
            <person name="Konkel Z."/>
            <person name="Slot J.C."/>
            <person name="Sakamoto Y."/>
            <person name="Steenwyk J.L."/>
            <person name="Rokas A."/>
            <person name="Carro J."/>
            <person name="Camarero S."/>
            <person name="Ferreira P."/>
            <person name="Molpeceres G."/>
            <person name="Ruiz-Duenas F.J."/>
            <person name="Serrano A."/>
            <person name="Henrissat B."/>
            <person name="Drula E."/>
            <person name="Hughes K.W."/>
            <person name="Mata J.L."/>
            <person name="Ishikawa N.K."/>
            <person name="Vargas-Isla R."/>
            <person name="Ushijima S."/>
            <person name="Smith C.A."/>
            <person name="Ahrendt S."/>
            <person name="Andreopoulos W."/>
            <person name="He G."/>
            <person name="Labutti K."/>
            <person name="Lipzen A."/>
            <person name="Ng V."/>
            <person name="Sandor L."/>
            <person name="Barry K."/>
            <person name="Martinez A.T."/>
            <person name="Xiao Y."/>
            <person name="Gibbons J.G."/>
            <person name="Terashima K."/>
            <person name="Hibbett D.S."/>
            <person name="Grigoriev I.V."/>
        </authorList>
    </citation>
    <scope>NUCLEOTIDE SEQUENCE</scope>
    <source>
        <strain evidence="5">Sp2 HRB7682 ss15</strain>
    </source>
</reference>
<dbReference type="PANTHER" id="PTHR10252">
    <property type="entry name" value="HISTONE-LIKE TRANSCRIPTION FACTOR CCAAT-RELATED"/>
    <property type="match status" value="1"/>
</dbReference>
<dbReference type="SUPFAM" id="SSF47113">
    <property type="entry name" value="Histone-fold"/>
    <property type="match status" value="1"/>
</dbReference>
<dbReference type="AlphaFoldDB" id="A0A9W8ZZC3"/>
<keyword evidence="2" id="KW-0539">Nucleus</keyword>
<reference evidence="5" key="2">
    <citation type="journal article" date="2023" name="Proc. Natl. Acad. Sci. U.S.A.">
        <title>A global phylogenomic analysis of the shiitake genus Lentinula.</title>
        <authorList>
            <person name="Sierra-Patev S."/>
            <person name="Min B."/>
            <person name="Naranjo-Ortiz M."/>
            <person name="Looney B."/>
            <person name="Konkel Z."/>
            <person name="Slot J.C."/>
            <person name="Sakamoto Y."/>
            <person name="Steenwyk J.L."/>
            <person name="Rokas A."/>
            <person name="Carro J."/>
            <person name="Camarero S."/>
            <person name="Ferreira P."/>
            <person name="Molpeceres G."/>
            <person name="Ruiz-Duenas F.J."/>
            <person name="Serrano A."/>
            <person name="Henrissat B."/>
            <person name="Drula E."/>
            <person name="Hughes K.W."/>
            <person name="Mata J.L."/>
            <person name="Ishikawa N.K."/>
            <person name="Vargas-Isla R."/>
            <person name="Ushijima S."/>
            <person name="Smith C.A."/>
            <person name="Donoghue J."/>
            <person name="Ahrendt S."/>
            <person name="Andreopoulos W."/>
            <person name="He G."/>
            <person name="LaButti K."/>
            <person name="Lipzen A."/>
            <person name="Ng V."/>
            <person name="Riley R."/>
            <person name="Sandor L."/>
            <person name="Barry K."/>
            <person name="Martinez A.T."/>
            <person name="Xiao Y."/>
            <person name="Gibbons J.G."/>
            <person name="Terashima K."/>
            <person name="Grigoriev I.V."/>
            <person name="Hibbett D."/>
        </authorList>
    </citation>
    <scope>NUCLEOTIDE SEQUENCE</scope>
    <source>
        <strain evidence="5">Sp2 HRB7682 ss15</strain>
    </source>
</reference>
<dbReference type="GO" id="GO:0001046">
    <property type="term" value="F:core promoter sequence-specific DNA binding"/>
    <property type="evidence" value="ECO:0007669"/>
    <property type="project" value="TreeGrafter"/>
</dbReference>
<gene>
    <name evidence="5" type="ORF">C8J55DRAFT_479328</name>
</gene>
<dbReference type="Proteomes" id="UP001150238">
    <property type="component" value="Unassembled WGS sequence"/>
</dbReference>
<dbReference type="InterPro" id="IPR003958">
    <property type="entry name" value="CBFA_NFYB_domain"/>
</dbReference>
<proteinExistence type="predicted"/>
<dbReference type="Pfam" id="PF00808">
    <property type="entry name" value="CBFD_NFYB_HMF"/>
    <property type="match status" value="1"/>
</dbReference>
<comment type="subcellular location">
    <subcellularLocation>
        <location evidence="1">Nucleus</location>
    </subcellularLocation>
</comment>
<dbReference type="GO" id="GO:0017054">
    <property type="term" value="C:negative cofactor 2 complex"/>
    <property type="evidence" value="ECO:0007669"/>
    <property type="project" value="TreeGrafter"/>
</dbReference>
<evidence type="ECO:0000259" key="4">
    <source>
        <dbReference type="Pfam" id="PF00808"/>
    </source>
</evidence>
<dbReference type="CDD" id="cd22906">
    <property type="entry name" value="HFD_DRAP1"/>
    <property type="match status" value="1"/>
</dbReference>
<feature type="region of interest" description="Disordered" evidence="3">
    <location>
        <begin position="124"/>
        <end position="217"/>
    </location>
</feature>
<feature type="compositionally biased region" description="Basic and acidic residues" evidence="3">
    <location>
        <begin position="158"/>
        <end position="173"/>
    </location>
</feature>
<dbReference type="Gene3D" id="1.10.20.10">
    <property type="entry name" value="Histone, subunit A"/>
    <property type="match status" value="1"/>
</dbReference>